<dbReference type="EMBL" id="RCMV01000361">
    <property type="protein sequence ID" value="KAG3218477.1"/>
    <property type="molecule type" value="Genomic_DNA"/>
</dbReference>
<evidence type="ECO:0000313" key="3">
    <source>
        <dbReference type="EMBL" id="KAG2934284.1"/>
    </source>
</evidence>
<dbReference type="Proteomes" id="UP000760860">
    <property type="component" value="Unassembled WGS sequence"/>
</dbReference>
<organism evidence="4 6">
    <name type="scientific">Phytophthora cactorum</name>
    <dbReference type="NCBI Taxonomy" id="29920"/>
    <lineage>
        <taxon>Eukaryota</taxon>
        <taxon>Sar</taxon>
        <taxon>Stramenopiles</taxon>
        <taxon>Oomycota</taxon>
        <taxon>Peronosporomycetes</taxon>
        <taxon>Peronosporales</taxon>
        <taxon>Peronosporaceae</taxon>
        <taxon>Phytophthora</taxon>
    </lineage>
</organism>
<dbReference type="Proteomes" id="UP000697107">
    <property type="component" value="Unassembled WGS sequence"/>
</dbReference>
<accession>A0A8T1FSH3</accession>
<dbReference type="AlphaFoldDB" id="A0A8T1FSH3"/>
<sequence length="41" mass="4434">MDTTKAKQKRRNYPIKEKLAIVAEHEAGVTGSGFCALGSRA</sequence>
<reference evidence="4" key="1">
    <citation type="submission" date="2018-10" db="EMBL/GenBank/DDBJ databases">
        <title>Effector identification in a new, highly contiguous assembly of the strawberry crown rot pathogen Phytophthora cactorum.</title>
        <authorList>
            <person name="Armitage A.D."/>
            <person name="Nellist C.F."/>
            <person name="Bates H."/>
            <person name="Vickerstaff R.J."/>
            <person name="Harrison R.J."/>
        </authorList>
    </citation>
    <scope>NUCLEOTIDE SEQUENCE</scope>
    <source>
        <strain evidence="1">15-7</strain>
        <strain evidence="2">4032</strain>
        <strain evidence="3">4040</strain>
        <strain evidence="4">P415</strain>
        <strain evidence="5">P421</strain>
    </source>
</reference>
<evidence type="ECO:0008006" key="7">
    <source>
        <dbReference type="Google" id="ProtNLM"/>
    </source>
</evidence>
<evidence type="ECO:0000313" key="6">
    <source>
        <dbReference type="Proteomes" id="UP000697107"/>
    </source>
</evidence>
<dbReference type="Proteomes" id="UP000736787">
    <property type="component" value="Unassembled WGS sequence"/>
</dbReference>
<dbReference type="EMBL" id="RCMG01000396">
    <property type="protein sequence ID" value="KAG2855023.1"/>
    <property type="molecule type" value="Genomic_DNA"/>
</dbReference>
<evidence type="ECO:0000313" key="2">
    <source>
        <dbReference type="EMBL" id="KAG2932039.1"/>
    </source>
</evidence>
<dbReference type="Proteomes" id="UP000735874">
    <property type="component" value="Unassembled WGS sequence"/>
</dbReference>
<protein>
    <recommendedName>
        <fullName evidence="7">Transposase</fullName>
    </recommendedName>
</protein>
<gene>
    <name evidence="1" type="ORF">PC113_g12801</name>
    <name evidence="2" type="ORF">PC115_g5936</name>
    <name evidence="3" type="ORF">PC117_g12708</name>
    <name evidence="4" type="ORF">PC118_g13446</name>
    <name evidence="5" type="ORF">PC129_g10719</name>
</gene>
<comment type="caution">
    <text evidence="4">The sequence shown here is derived from an EMBL/GenBank/DDBJ whole genome shotgun (WGS) entry which is preliminary data.</text>
</comment>
<evidence type="ECO:0000313" key="4">
    <source>
        <dbReference type="EMBL" id="KAG2976369.1"/>
    </source>
</evidence>
<proteinExistence type="predicted"/>
<dbReference type="EMBL" id="RCMI01000127">
    <property type="protein sequence ID" value="KAG2932039.1"/>
    <property type="molecule type" value="Genomic_DNA"/>
</dbReference>
<dbReference type="EMBL" id="RCMK01000355">
    <property type="protein sequence ID" value="KAG2934284.1"/>
    <property type="molecule type" value="Genomic_DNA"/>
</dbReference>
<evidence type="ECO:0000313" key="1">
    <source>
        <dbReference type="EMBL" id="KAG2855023.1"/>
    </source>
</evidence>
<name>A0A8T1FSH3_9STRA</name>
<dbReference type="Proteomes" id="UP000774804">
    <property type="component" value="Unassembled WGS sequence"/>
</dbReference>
<dbReference type="EMBL" id="RCML01000463">
    <property type="protein sequence ID" value="KAG2976369.1"/>
    <property type="molecule type" value="Genomic_DNA"/>
</dbReference>
<evidence type="ECO:0000313" key="5">
    <source>
        <dbReference type="EMBL" id="KAG3218477.1"/>
    </source>
</evidence>